<feature type="domain" description="MoaB/Mog" evidence="12">
    <location>
        <begin position="191"/>
        <end position="328"/>
    </location>
</feature>
<dbReference type="InterPro" id="IPR036688">
    <property type="entry name" value="MoeA_C_domain_IV_sf"/>
</dbReference>
<dbReference type="SUPFAM" id="SSF63882">
    <property type="entry name" value="MoeA N-terminal region -like"/>
    <property type="match status" value="1"/>
</dbReference>
<protein>
    <recommendedName>
        <fullName evidence="11">Molybdopterin molybdenumtransferase</fullName>
        <ecNumber evidence="11">2.10.1.1</ecNumber>
    </recommendedName>
</protein>
<keyword evidence="9 11" id="KW-0501">Molybdenum cofactor biosynthesis</keyword>
<accession>A0A545U280</accession>
<dbReference type="InterPro" id="IPR036135">
    <property type="entry name" value="MoeA_linker/N_sf"/>
</dbReference>
<dbReference type="PANTHER" id="PTHR10192:SF5">
    <property type="entry name" value="GEPHYRIN"/>
    <property type="match status" value="1"/>
</dbReference>
<dbReference type="UniPathway" id="UPA00344"/>
<evidence type="ECO:0000256" key="10">
    <source>
        <dbReference type="ARBA" id="ARBA00047317"/>
    </source>
</evidence>
<dbReference type="CDD" id="cd00887">
    <property type="entry name" value="MoeA"/>
    <property type="match status" value="1"/>
</dbReference>
<dbReference type="Gene3D" id="3.90.105.10">
    <property type="entry name" value="Molybdopterin biosynthesis moea protein, domain 2"/>
    <property type="match status" value="1"/>
</dbReference>
<keyword evidence="14" id="KW-1185">Reference proteome</keyword>
<evidence type="ECO:0000256" key="2">
    <source>
        <dbReference type="ARBA" id="ARBA00002901"/>
    </source>
</evidence>
<dbReference type="InterPro" id="IPR008284">
    <property type="entry name" value="MoCF_biosynth_CS"/>
</dbReference>
<evidence type="ECO:0000256" key="6">
    <source>
        <dbReference type="ARBA" id="ARBA00022679"/>
    </source>
</evidence>
<sequence>MAQLTDDCFAHGGRLMRTDEALELLKEKLECVTSTETLATGNCLGRVLREDIIAPGNIPPHDNSAVDGYAIYFDDLEPEGPTRLRIAGRQAAGQTPVEPPLRGEALRIFTGAVMPEGPDTVMMQEDCALEDGDVIIPAGIKRGANRRDAGEDVRAGSRVLHSGQRLRAQDLGQAAAVGRSELQVSRPLRVALFSTGDELREPGQDLVTGAIHDSNRYTLNGLLKSLGCEVSDLGILRDNAETIISALDKATEDHDLVITSGGVSVGEEDHVKHAVETLGKMHAWRLAIKPGRPIALGQIGAIPFVGLPGNPVAVVVTYLVFVRPMLLRLMGGNITSPQSFPVRADFSYRKKKERREWVRASLRPNGDGSWKAEKFPRDGAGILSSLVESQGLVELPEDLTQVEPGMLVDYLPFSEVIG</sequence>
<dbReference type="InterPro" id="IPR038987">
    <property type="entry name" value="MoeA-like"/>
</dbReference>
<dbReference type="NCBIfam" id="TIGR00177">
    <property type="entry name" value="molyb_syn"/>
    <property type="match status" value="1"/>
</dbReference>
<dbReference type="EMBL" id="VHSH01000001">
    <property type="protein sequence ID" value="TQV83568.1"/>
    <property type="molecule type" value="Genomic_DNA"/>
</dbReference>
<evidence type="ECO:0000256" key="11">
    <source>
        <dbReference type="RuleBase" id="RU365090"/>
    </source>
</evidence>
<dbReference type="InterPro" id="IPR001453">
    <property type="entry name" value="MoaB/Mog_dom"/>
</dbReference>
<dbReference type="FunFam" id="3.40.980.10:FF:000004">
    <property type="entry name" value="Molybdopterin molybdenumtransferase"/>
    <property type="match status" value="1"/>
</dbReference>
<comment type="caution">
    <text evidence="13">The sequence shown here is derived from an EMBL/GenBank/DDBJ whole genome shotgun (WGS) entry which is preliminary data.</text>
</comment>
<dbReference type="InterPro" id="IPR036425">
    <property type="entry name" value="MoaB/Mog-like_dom_sf"/>
</dbReference>
<dbReference type="GO" id="GO:0006777">
    <property type="term" value="P:Mo-molybdopterin cofactor biosynthetic process"/>
    <property type="evidence" value="ECO:0007669"/>
    <property type="project" value="UniProtKB-UniRule"/>
</dbReference>
<evidence type="ECO:0000256" key="5">
    <source>
        <dbReference type="ARBA" id="ARBA00022505"/>
    </source>
</evidence>
<dbReference type="Gene3D" id="3.40.980.10">
    <property type="entry name" value="MoaB/Mog-like domain"/>
    <property type="match status" value="1"/>
</dbReference>
<dbReference type="RefSeq" id="WP_142894805.1">
    <property type="nucleotide sequence ID" value="NZ_ML660052.1"/>
</dbReference>
<dbReference type="SUPFAM" id="SSF53218">
    <property type="entry name" value="Molybdenum cofactor biosynthesis proteins"/>
    <property type="match status" value="1"/>
</dbReference>
<dbReference type="NCBIfam" id="NF045515">
    <property type="entry name" value="Glp_gephyrin"/>
    <property type="match status" value="1"/>
</dbReference>
<dbReference type="SMART" id="SM00852">
    <property type="entry name" value="MoCF_biosynth"/>
    <property type="match status" value="1"/>
</dbReference>
<dbReference type="InterPro" id="IPR005110">
    <property type="entry name" value="MoeA_linker/N"/>
</dbReference>
<evidence type="ECO:0000313" key="13">
    <source>
        <dbReference type="EMBL" id="TQV83568.1"/>
    </source>
</evidence>
<dbReference type="Pfam" id="PF00994">
    <property type="entry name" value="MoCF_biosynth"/>
    <property type="match status" value="1"/>
</dbReference>
<comment type="function">
    <text evidence="2 11">Catalyzes the insertion of molybdate into adenylated molybdopterin with the concomitant release of AMP.</text>
</comment>
<dbReference type="Proteomes" id="UP000315252">
    <property type="component" value="Unassembled WGS sequence"/>
</dbReference>
<dbReference type="PROSITE" id="PS01079">
    <property type="entry name" value="MOCF_BIOSYNTHESIS_2"/>
    <property type="match status" value="1"/>
</dbReference>
<name>A0A545U280_9PROT</name>
<dbReference type="AlphaFoldDB" id="A0A545U280"/>
<dbReference type="GO" id="GO:0061599">
    <property type="term" value="F:molybdopterin molybdotransferase activity"/>
    <property type="evidence" value="ECO:0007669"/>
    <property type="project" value="UniProtKB-UniRule"/>
</dbReference>
<evidence type="ECO:0000259" key="12">
    <source>
        <dbReference type="SMART" id="SM00852"/>
    </source>
</evidence>
<dbReference type="PANTHER" id="PTHR10192">
    <property type="entry name" value="MOLYBDOPTERIN BIOSYNTHESIS PROTEIN"/>
    <property type="match status" value="1"/>
</dbReference>
<comment type="similarity">
    <text evidence="4 11">Belongs to the MoeA family.</text>
</comment>
<dbReference type="Gene3D" id="2.170.190.11">
    <property type="entry name" value="Molybdopterin biosynthesis moea protein, domain 3"/>
    <property type="match status" value="1"/>
</dbReference>
<keyword evidence="7 11" id="KW-0479">Metal-binding</keyword>
<evidence type="ECO:0000313" key="14">
    <source>
        <dbReference type="Proteomes" id="UP000315252"/>
    </source>
</evidence>
<evidence type="ECO:0000256" key="1">
    <source>
        <dbReference type="ARBA" id="ARBA00001946"/>
    </source>
</evidence>
<dbReference type="Pfam" id="PF03453">
    <property type="entry name" value="MoeA_N"/>
    <property type="match status" value="1"/>
</dbReference>
<gene>
    <name evidence="13" type="ORF">FKG95_02970</name>
</gene>
<dbReference type="OrthoDB" id="9804758at2"/>
<keyword evidence="8 11" id="KW-0460">Magnesium</keyword>
<dbReference type="Pfam" id="PF03454">
    <property type="entry name" value="MoeA_C"/>
    <property type="match status" value="1"/>
</dbReference>
<dbReference type="InterPro" id="IPR005111">
    <property type="entry name" value="MoeA_C_domain_IV"/>
</dbReference>
<keyword evidence="6 11" id="KW-0808">Transferase</keyword>
<evidence type="ECO:0000256" key="3">
    <source>
        <dbReference type="ARBA" id="ARBA00005046"/>
    </source>
</evidence>
<organism evidence="13 14">
    <name type="scientific">Denitrobaculum tricleocarpae</name>
    <dbReference type="NCBI Taxonomy" id="2591009"/>
    <lineage>
        <taxon>Bacteria</taxon>
        <taxon>Pseudomonadati</taxon>
        <taxon>Pseudomonadota</taxon>
        <taxon>Alphaproteobacteria</taxon>
        <taxon>Rhodospirillales</taxon>
        <taxon>Rhodospirillaceae</taxon>
        <taxon>Denitrobaculum</taxon>
    </lineage>
</organism>
<evidence type="ECO:0000256" key="7">
    <source>
        <dbReference type="ARBA" id="ARBA00022723"/>
    </source>
</evidence>
<comment type="cofactor">
    <cofactor evidence="1 11">
        <name>Mg(2+)</name>
        <dbReference type="ChEBI" id="CHEBI:18420"/>
    </cofactor>
</comment>
<proteinExistence type="inferred from homology"/>
<dbReference type="EC" id="2.10.1.1" evidence="11"/>
<comment type="pathway">
    <text evidence="3 11">Cofactor biosynthesis; molybdopterin biosynthesis.</text>
</comment>
<evidence type="ECO:0000256" key="9">
    <source>
        <dbReference type="ARBA" id="ARBA00023150"/>
    </source>
</evidence>
<evidence type="ECO:0000256" key="8">
    <source>
        <dbReference type="ARBA" id="ARBA00022842"/>
    </source>
</evidence>
<reference evidence="13 14" key="1">
    <citation type="submission" date="2019-06" db="EMBL/GenBank/DDBJ databases">
        <title>Whole genome sequence for Rhodospirillaceae sp. R148.</title>
        <authorList>
            <person name="Wang G."/>
        </authorList>
    </citation>
    <scope>NUCLEOTIDE SEQUENCE [LARGE SCALE GENOMIC DNA]</scope>
    <source>
        <strain evidence="13 14">R148</strain>
    </source>
</reference>
<evidence type="ECO:0000256" key="4">
    <source>
        <dbReference type="ARBA" id="ARBA00010763"/>
    </source>
</evidence>
<keyword evidence="5 11" id="KW-0500">Molybdenum</keyword>
<dbReference type="SUPFAM" id="SSF63867">
    <property type="entry name" value="MoeA C-terminal domain-like"/>
    <property type="match status" value="1"/>
</dbReference>
<dbReference type="GO" id="GO:0046872">
    <property type="term" value="F:metal ion binding"/>
    <property type="evidence" value="ECO:0007669"/>
    <property type="project" value="UniProtKB-UniRule"/>
</dbReference>
<dbReference type="GO" id="GO:0005829">
    <property type="term" value="C:cytosol"/>
    <property type="evidence" value="ECO:0007669"/>
    <property type="project" value="TreeGrafter"/>
</dbReference>
<comment type="catalytic activity">
    <reaction evidence="10">
        <text>adenylyl-molybdopterin + molybdate = Mo-molybdopterin + AMP + H(+)</text>
        <dbReference type="Rhea" id="RHEA:35047"/>
        <dbReference type="ChEBI" id="CHEBI:15378"/>
        <dbReference type="ChEBI" id="CHEBI:36264"/>
        <dbReference type="ChEBI" id="CHEBI:62727"/>
        <dbReference type="ChEBI" id="CHEBI:71302"/>
        <dbReference type="ChEBI" id="CHEBI:456215"/>
        <dbReference type="EC" id="2.10.1.1"/>
    </reaction>
</comment>
<dbReference type="Gene3D" id="2.40.340.10">
    <property type="entry name" value="MoeA, C-terminal, domain IV"/>
    <property type="match status" value="1"/>
</dbReference>